<dbReference type="InterPro" id="IPR036844">
    <property type="entry name" value="Hint_dom_sf"/>
</dbReference>
<dbReference type="EMBL" id="CVQV01000011">
    <property type="protein sequence ID" value="CRK75996.1"/>
    <property type="molecule type" value="Genomic_DNA"/>
</dbReference>
<evidence type="ECO:0000313" key="2">
    <source>
        <dbReference type="EMBL" id="CRK75996.1"/>
    </source>
</evidence>
<sequence length="367" mass="40441">MGTSFRGAFVISWAQTEVDGLPDAPAAELHVGSAWAWSGEAVRVDGPRDVLLLNEAEGQADLHARASKMARKLVGAALGSSTISSNARPPLSGVNDRARDAHFILTNGTHRYTAIEIPTGHKDDGTPRAPLLLFVNELPPPRAELWVVARHTPSRSFNRVSETADGAICFTNGTLIDTPTGPVPVEHLGEGDLVQTKDNGPQPIVWRGGRRISGARMFAMPYLRPVRIRAHAMFDDVPDCDLLVSPDHQLILRGAAARRLFNTSEVLVPAKELLNGRKIFIDHTVREVFYSHLMFEQHQIIWANGLEVESFHPAQTDLNQIAQDQRDVLFDRFAELRDTPENYGPSARRCLSRSDVAVLSHDIAKRA</sequence>
<keyword evidence="3" id="KW-1185">Reference proteome</keyword>
<evidence type="ECO:0000313" key="3">
    <source>
        <dbReference type="Proteomes" id="UP000048949"/>
    </source>
</evidence>
<accession>A0A0U1NMN3</accession>
<dbReference type="SUPFAM" id="SSF51294">
    <property type="entry name" value="Hedgehog/intein (Hint) domain"/>
    <property type="match status" value="1"/>
</dbReference>
<dbReference type="RefSeq" id="WP_048599417.1">
    <property type="nucleotide sequence ID" value="NZ_CBFHGK010000004.1"/>
</dbReference>
<dbReference type="STRING" id="282199.GCA_001049735_02052"/>
<feature type="domain" description="Hedgehog/Intein (Hint)" evidence="1">
    <location>
        <begin position="168"/>
        <end position="314"/>
    </location>
</feature>
<name>A0A0U1NMN3_9RHOB</name>
<evidence type="ECO:0000259" key="1">
    <source>
        <dbReference type="Pfam" id="PF13403"/>
    </source>
</evidence>
<dbReference type="InterPro" id="IPR028992">
    <property type="entry name" value="Hedgehog/Intein_dom"/>
</dbReference>
<dbReference type="OrthoDB" id="6305173at2"/>
<gene>
    <name evidence="2" type="ORF">NIG5292_02053</name>
</gene>
<proteinExistence type="predicted"/>
<protein>
    <recommendedName>
        <fullName evidence="1">Hedgehog/Intein (Hint) domain-containing protein</fullName>
    </recommendedName>
</protein>
<dbReference type="AlphaFoldDB" id="A0A0U1NMN3"/>
<dbReference type="Pfam" id="PF13403">
    <property type="entry name" value="Hint_2"/>
    <property type="match status" value="1"/>
</dbReference>
<organism evidence="2 3">
    <name type="scientific">Nereida ignava</name>
    <dbReference type="NCBI Taxonomy" id="282199"/>
    <lineage>
        <taxon>Bacteria</taxon>
        <taxon>Pseudomonadati</taxon>
        <taxon>Pseudomonadota</taxon>
        <taxon>Alphaproteobacteria</taxon>
        <taxon>Rhodobacterales</taxon>
        <taxon>Roseobacteraceae</taxon>
        <taxon>Nereida</taxon>
    </lineage>
</organism>
<dbReference type="Gene3D" id="2.170.16.10">
    <property type="entry name" value="Hedgehog/Intein (Hint) domain"/>
    <property type="match status" value="1"/>
</dbReference>
<reference evidence="2 3" key="1">
    <citation type="submission" date="2015-04" db="EMBL/GenBank/DDBJ databases">
        <authorList>
            <person name="Syromyatnikov M.Y."/>
            <person name="Popov V.N."/>
        </authorList>
    </citation>
    <scope>NUCLEOTIDE SEQUENCE [LARGE SCALE GENOMIC DNA]</scope>
    <source>
        <strain evidence="2 3">CECT 5292</strain>
    </source>
</reference>
<dbReference type="Proteomes" id="UP000048949">
    <property type="component" value="Unassembled WGS sequence"/>
</dbReference>